<comment type="caution">
    <text evidence="4">The sequence shown here is derived from an EMBL/GenBank/DDBJ whole genome shotgun (WGS) entry which is preliminary data.</text>
</comment>
<evidence type="ECO:0000313" key="5">
    <source>
        <dbReference type="Proteomes" id="UP000294692"/>
    </source>
</evidence>
<dbReference type="PANTHER" id="PTHR10188">
    <property type="entry name" value="L-ASPARAGINASE"/>
    <property type="match status" value="1"/>
</dbReference>
<dbReference type="InterPro" id="IPR029055">
    <property type="entry name" value="Ntn_hydrolases_N"/>
</dbReference>
<gene>
    <name evidence="4" type="ORF">EV686_102224</name>
</gene>
<evidence type="ECO:0000256" key="1">
    <source>
        <dbReference type="PIRSR" id="PIRSR600246-1"/>
    </source>
</evidence>
<dbReference type="Proteomes" id="UP000294692">
    <property type="component" value="Unassembled WGS sequence"/>
</dbReference>
<evidence type="ECO:0000313" key="4">
    <source>
        <dbReference type="EMBL" id="TCV01512.1"/>
    </source>
</evidence>
<feature type="binding site" evidence="2">
    <location>
        <begin position="204"/>
        <end position="207"/>
    </location>
    <ligand>
        <name>substrate</name>
    </ligand>
</feature>
<evidence type="ECO:0000256" key="2">
    <source>
        <dbReference type="PIRSR" id="PIRSR600246-2"/>
    </source>
</evidence>
<name>A0A4R3VCX5_9BURK</name>
<dbReference type="GO" id="GO:0016811">
    <property type="term" value="F:hydrolase activity, acting on carbon-nitrogen (but not peptide) bonds, in linear amides"/>
    <property type="evidence" value="ECO:0007669"/>
    <property type="project" value="UniProtKB-ARBA"/>
</dbReference>
<dbReference type="RefSeq" id="WP_377748117.1">
    <property type="nucleotide sequence ID" value="NZ_JBHRVM010000001.1"/>
</dbReference>
<dbReference type="Gene3D" id="3.60.20.30">
    <property type="entry name" value="(Glycosyl)asparaginase"/>
    <property type="match status" value="1"/>
</dbReference>
<feature type="binding site" evidence="2">
    <location>
        <begin position="227"/>
        <end position="230"/>
    </location>
    <ligand>
        <name>substrate</name>
    </ligand>
</feature>
<dbReference type="InterPro" id="IPR000246">
    <property type="entry name" value="Peptidase_T2"/>
</dbReference>
<accession>A0A4R3VCX5</accession>
<dbReference type="Pfam" id="PF01112">
    <property type="entry name" value="Asparaginase_2"/>
    <property type="match status" value="1"/>
</dbReference>
<dbReference type="EMBL" id="SMBX01000002">
    <property type="protein sequence ID" value="TCV01512.1"/>
    <property type="molecule type" value="Genomic_DNA"/>
</dbReference>
<feature type="site" description="Cleavage; by autolysis" evidence="3">
    <location>
        <begin position="175"/>
        <end position="176"/>
    </location>
</feature>
<feature type="active site" description="Nucleophile" evidence="1">
    <location>
        <position position="176"/>
    </location>
</feature>
<dbReference type="AlphaFoldDB" id="A0A4R3VCX5"/>
<keyword evidence="5" id="KW-1185">Reference proteome</keyword>
<dbReference type="SUPFAM" id="SSF56235">
    <property type="entry name" value="N-terminal nucleophile aminohydrolases (Ntn hydrolases)"/>
    <property type="match status" value="1"/>
</dbReference>
<dbReference type="PANTHER" id="PTHR10188:SF6">
    <property type="entry name" value="N(4)-(BETA-N-ACETYLGLUCOSAMINYL)-L-ASPARAGINASE"/>
    <property type="match status" value="1"/>
</dbReference>
<protein>
    <submittedName>
        <fullName evidence="4">Asparaginase</fullName>
    </submittedName>
</protein>
<sequence>MAPSFANKEAILIIVCNNEGKSGIPVTAEMLSRGASALDALEAGVRVVEDDPEVRTVGTGGWPNLLGDVELDASVMCGSTLRTGAIGALKGYTHPVSIARQLLERLPHEFLVGDGAARFAHEIGAETGELLRPHAKTAWQRWFDSEIKPEHQAAWPDAPLIEYCHNAVDPEIGKDTTVFLCMDQHRHIASATSTSGWGWKYPGRLGDSPVIGAGSYADSRYGACACTGAGEMTIRTGTARAVVLYMKMGMSVERAVDEAVNDMRALKGGLISRVTIHAIDNRGNHRTVAVNGLPDNHYWLWLPSMKAPEARPAEIIQISDEEPQNKPFAMAVYTKEP</sequence>
<dbReference type="CDD" id="cd04513">
    <property type="entry name" value="Glycosylasparaginase"/>
    <property type="match status" value="1"/>
</dbReference>
<organism evidence="4 5">
    <name type="scientific">Paracandidimonas soli</name>
    <dbReference type="NCBI Taxonomy" id="1917182"/>
    <lineage>
        <taxon>Bacteria</taxon>
        <taxon>Pseudomonadati</taxon>
        <taxon>Pseudomonadota</taxon>
        <taxon>Betaproteobacteria</taxon>
        <taxon>Burkholderiales</taxon>
        <taxon>Alcaligenaceae</taxon>
        <taxon>Paracandidimonas</taxon>
    </lineage>
</organism>
<evidence type="ECO:0000256" key="3">
    <source>
        <dbReference type="PIRSR" id="PIRSR600246-3"/>
    </source>
</evidence>
<proteinExistence type="predicted"/>
<dbReference type="GO" id="GO:0005737">
    <property type="term" value="C:cytoplasm"/>
    <property type="evidence" value="ECO:0007669"/>
    <property type="project" value="TreeGrafter"/>
</dbReference>
<reference evidence="4 5" key="1">
    <citation type="submission" date="2019-03" db="EMBL/GenBank/DDBJ databases">
        <title>Genomic Encyclopedia of Type Strains, Phase IV (KMG-IV): sequencing the most valuable type-strain genomes for metagenomic binning, comparative biology and taxonomic classification.</title>
        <authorList>
            <person name="Goeker M."/>
        </authorList>
    </citation>
    <scope>NUCLEOTIDE SEQUENCE [LARGE SCALE GENOMIC DNA]</scope>
    <source>
        <strain evidence="4 5">DSM 100048</strain>
    </source>
</reference>